<dbReference type="GO" id="GO:0050839">
    <property type="term" value="F:cell adhesion molecule binding"/>
    <property type="evidence" value="ECO:0007669"/>
    <property type="project" value="TreeGrafter"/>
</dbReference>
<evidence type="ECO:0000259" key="1">
    <source>
        <dbReference type="PROSITE" id="PS50213"/>
    </source>
</evidence>
<dbReference type="SMART" id="SM00554">
    <property type="entry name" value="FAS1"/>
    <property type="match status" value="1"/>
</dbReference>
<feature type="domain" description="FAS1" evidence="1">
    <location>
        <begin position="36"/>
        <end position="180"/>
    </location>
</feature>
<dbReference type="GO" id="GO:0005615">
    <property type="term" value="C:extracellular space"/>
    <property type="evidence" value="ECO:0007669"/>
    <property type="project" value="TreeGrafter"/>
</dbReference>
<dbReference type="PANTHER" id="PTHR10900:SF77">
    <property type="entry name" value="FI19380P1"/>
    <property type="match status" value="1"/>
</dbReference>
<dbReference type="Proteomes" id="UP000610456">
    <property type="component" value="Unassembled WGS sequence"/>
</dbReference>
<dbReference type="GO" id="GO:0031012">
    <property type="term" value="C:extracellular matrix"/>
    <property type="evidence" value="ECO:0007669"/>
    <property type="project" value="TreeGrafter"/>
</dbReference>
<dbReference type="AlphaFoldDB" id="A0A918SK84"/>
<dbReference type="EMBL" id="BMXB01000015">
    <property type="protein sequence ID" value="GHA46516.1"/>
    <property type="molecule type" value="Genomic_DNA"/>
</dbReference>
<dbReference type="PROSITE" id="PS50213">
    <property type="entry name" value="FAS1"/>
    <property type="match status" value="1"/>
</dbReference>
<dbReference type="InterPro" id="IPR000782">
    <property type="entry name" value="FAS1_domain"/>
</dbReference>
<dbReference type="GO" id="GO:0030198">
    <property type="term" value="P:extracellular matrix organization"/>
    <property type="evidence" value="ECO:0007669"/>
    <property type="project" value="TreeGrafter"/>
</dbReference>
<dbReference type="Gene3D" id="2.30.180.10">
    <property type="entry name" value="FAS1 domain"/>
    <property type="match status" value="1"/>
</dbReference>
<comment type="caution">
    <text evidence="2">The sequence shown here is derived from an EMBL/GenBank/DDBJ whole genome shotgun (WGS) entry which is preliminary data.</text>
</comment>
<sequence>MILTFAISCQDNNRQNQVEEPVMEETTEMDMDEMDDDNVYTRMQEDDELSTYSMGMTRADLSDDLSEGEGPYTIFAPSDSAYEGLTQEEKDELQNQNIQQLGANTSYLVVERELTADSLRRSITNVGGEMELITMQGEQLMASIQGDDIVLRDGNGTTATVTESDRIASNGVVHVIDKVLRPVDISRNDASDLMGVDVDENNGNNMN</sequence>
<dbReference type="PANTHER" id="PTHR10900">
    <property type="entry name" value="PERIOSTIN-RELATED"/>
    <property type="match status" value="1"/>
</dbReference>
<gene>
    <name evidence="2" type="ORF">GCM10007103_29550</name>
</gene>
<accession>A0A918SK84</accession>
<reference evidence="2" key="1">
    <citation type="journal article" date="2014" name="Int. J. Syst. Evol. Microbiol.">
        <title>Complete genome sequence of Corynebacterium casei LMG S-19264T (=DSM 44701T), isolated from a smear-ripened cheese.</title>
        <authorList>
            <consortium name="US DOE Joint Genome Institute (JGI-PGF)"/>
            <person name="Walter F."/>
            <person name="Albersmeier A."/>
            <person name="Kalinowski J."/>
            <person name="Ruckert C."/>
        </authorList>
    </citation>
    <scope>NUCLEOTIDE SEQUENCE</scope>
    <source>
        <strain evidence="2">KCTC 12719</strain>
    </source>
</reference>
<reference evidence="2" key="2">
    <citation type="submission" date="2020-09" db="EMBL/GenBank/DDBJ databases">
        <authorList>
            <person name="Sun Q."/>
            <person name="Kim S."/>
        </authorList>
    </citation>
    <scope>NUCLEOTIDE SEQUENCE</scope>
    <source>
        <strain evidence="2">KCTC 12719</strain>
    </source>
</reference>
<protein>
    <recommendedName>
        <fullName evidence="1">FAS1 domain-containing protein</fullName>
    </recommendedName>
</protein>
<evidence type="ECO:0000313" key="2">
    <source>
        <dbReference type="EMBL" id="GHA46516.1"/>
    </source>
</evidence>
<evidence type="ECO:0000313" key="3">
    <source>
        <dbReference type="Proteomes" id="UP000610456"/>
    </source>
</evidence>
<organism evidence="2 3">
    <name type="scientific">Salinimicrobium marinum</name>
    <dbReference type="NCBI Taxonomy" id="680283"/>
    <lineage>
        <taxon>Bacteria</taxon>
        <taxon>Pseudomonadati</taxon>
        <taxon>Bacteroidota</taxon>
        <taxon>Flavobacteriia</taxon>
        <taxon>Flavobacteriales</taxon>
        <taxon>Flavobacteriaceae</taxon>
        <taxon>Salinimicrobium</taxon>
    </lineage>
</organism>
<dbReference type="InterPro" id="IPR050904">
    <property type="entry name" value="Adhesion/Biosynth-related"/>
</dbReference>
<dbReference type="GO" id="GO:0007155">
    <property type="term" value="P:cell adhesion"/>
    <property type="evidence" value="ECO:0007669"/>
    <property type="project" value="TreeGrafter"/>
</dbReference>
<keyword evidence="3" id="KW-1185">Reference proteome</keyword>
<dbReference type="Pfam" id="PF02469">
    <property type="entry name" value="Fasciclin"/>
    <property type="match status" value="1"/>
</dbReference>
<proteinExistence type="predicted"/>
<name>A0A918SK84_9FLAO</name>
<dbReference type="SUPFAM" id="SSF82153">
    <property type="entry name" value="FAS1 domain"/>
    <property type="match status" value="1"/>
</dbReference>
<dbReference type="InterPro" id="IPR036378">
    <property type="entry name" value="FAS1_dom_sf"/>
</dbReference>